<protein>
    <submittedName>
        <fullName evidence="1">Bap28</fullName>
    </submittedName>
</protein>
<sequence>MKSLPLQKDEDYMDTNVDSGDIFSLSGHTPIQLRHYKYVIVTFMTTCLSSSRFIQHCSQAVDLKAMENNYKS</sequence>
<dbReference type="EMBL" id="GAIX01010637">
    <property type="protein sequence ID" value="JAA81923.1"/>
    <property type="molecule type" value="Transcribed_RNA"/>
</dbReference>
<reference evidence="1" key="1">
    <citation type="journal article" date="2013" name="BMC Genomics">
        <title>Unscrambling butterfly oogenesis.</title>
        <authorList>
            <person name="Carter J.M."/>
            <person name="Baker S.C."/>
            <person name="Pink R."/>
            <person name="Carter D.R."/>
            <person name="Collins A."/>
            <person name="Tomlin J."/>
            <person name="Gibbs M."/>
            <person name="Breuker C.J."/>
        </authorList>
    </citation>
    <scope>NUCLEOTIDE SEQUENCE</scope>
    <source>
        <tissue evidence="1">Ovary</tissue>
    </source>
</reference>
<accession>S4P163</accession>
<evidence type="ECO:0000313" key="1">
    <source>
        <dbReference type="EMBL" id="JAA81923.1"/>
    </source>
</evidence>
<reference evidence="1" key="2">
    <citation type="submission" date="2013-05" db="EMBL/GenBank/DDBJ databases">
        <authorList>
            <person name="Carter J.-M."/>
            <person name="Baker S.C."/>
            <person name="Pink R."/>
            <person name="Carter D.R.F."/>
            <person name="Collins A."/>
            <person name="Tomlin J."/>
            <person name="Gibbs M."/>
            <person name="Breuker C.J."/>
        </authorList>
    </citation>
    <scope>NUCLEOTIDE SEQUENCE</scope>
    <source>
        <tissue evidence="1">Ovary</tissue>
    </source>
</reference>
<name>S4P163_9NEOP</name>
<proteinExistence type="predicted"/>
<dbReference type="AlphaFoldDB" id="S4P163"/>
<organism evidence="1">
    <name type="scientific">Pararge aegeria</name>
    <name type="common">speckled wood butterfly</name>
    <dbReference type="NCBI Taxonomy" id="116150"/>
    <lineage>
        <taxon>Eukaryota</taxon>
        <taxon>Metazoa</taxon>
        <taxon>Ecdysozoa</taxon>
        <taxon>Arthropoda</taxon>
        <taxon>Hexapoda</taxon>
        <taxon>Insecta</taxon>
        <taxon>Pterygota</taxon>
        <taxon>Neoptera</taxon>
        <taxon>Endopterygota</taxon>
        <taxon>Lepidoptera</taxon>
        <taxon>Glossata</taxon>
        <taxon>Ditrysia</taxon>
        <taxon>Papilionoidea</taxon>
        <taxon>Nymphalidae</taxon>
        <taxon>Satyrinae</taxon>
        <taxon>Satyrini</taxon>
        <taxon>Parargina</taxon>
        <taxon>Pararge</taxon>
    </lineage>
</organism>
<feature type="non-terminal residue" evidence="1">
    <location>
        <position position="72"/>
    </location>
</feature>